<name>A0A428VWK0_AMYBA</name>
<dbReference type="SUPFAM" id="SSF48317">
    <property type="entry name" value="Acid phosphatase/Vanadium-dependent haloperoxidase"/>
    <property type="match status" value="1"/>
</dbReference>
<evidence type="ECO:0000256" key="1">
    <source>
        <dbReference type="SAM" id="Phobius"/>
    </source>
</evidence>
<feature type="transmembrane region" description="Helical" evidence="1">
    <location>
        <begin position="128"/>
        <end position="146"/>
    </location>
</feature>
<dbReference type="OrthoDB" id="4571073at2"/>
<gene>
    <name evidence="3" type="ORF">DMA12_45275</name>
</gene>
<feature type="transmembrane region" description="Helical" evidence="1">
    <location>
        <begin position="104"/>
        <end position="123"/>
    </location>
</feature>
<evidence type="ECO:0000259" key="2">
    <source>
        <dbReference type="Pfam" id="PF01569"/>
    </source>
</evidence>
<evidence type="ECO:0000313" key="3">
    <source>
        <dbReference type="EMBL" id="RSM35206.1"/>
    </source>
</evidence>
<dbReference type="InterPro" id="IPR000326">
    <property type="entry name" value="PAP2/HPO"/>
</dbReference>
<proteinExistence type="predicted"/>
<dbReference type="RefSeq" id="WP_020645156.1">
    <property type="nucleotide sequence ID" value="NZ_QHHU01000113.1"/>
</dbReference>
<protein>
    <submittedName>
        <fullName evidence="3">Phosphatase PAP2 family protein</fullName>
    </submittedName>
</protein>
<comment type="caution">
    <text evidence="3">The sequence shown here is derived from an EMBL/GenBank/DDBJ whole genome shotgun (WGS) entry which is preliminary data.</text>
</comment>
<feature type="domain" description="Phosphatidic acid phosphatase type 2/haloperoxidase" evidence="2">
    <location>
        <begin position="105"/>
        <end position="174"/>
    </location>
</feature>
<feature type="transmembrane region" description="Helical" evidence="1">
    <location>
        <begin position="41"/>
        <end position="62"/>
    </location>
</feature>
<sequence>MPAVICGLLALLLGLPFAGGTTPGAVDTAAAAAVAHLSPGVLRALVFPTEPYVVLALGLLAVALCLRAGRRKEAVLALVVPVLAILLTSWLLKPLYDRWKNGTLVYPSGHTVSLVAVLTVLVLVTRRVLVAVLSAVALLAATAGLVGMGYHYLTDVAGGTLFAAAVVLLTWPSPRREPADPAQGEHSFTTPGS</sequence>
<accession>A0A428VWK0</accession>
<keyword evidence="1" id="KW-1133">Transmembrane helix</keyword>
<keyword evidence="1" id="KW-0812">Transmembrane</keyword>
<keyword evidence="4" id="KW-1185">Reference proteome</keyword>
<evidence type="ECO:0000313" key="4">
    <source>
        <dbReference type="Proteomes" id="UP000286716"/>
    </source>
</evidence>
<dbReference type="Gene3D" id="1.20.144.10">
    <property type="entry name" value="Phosphatidic acid phosphatase type 2/haloperoxidase"/>
    <property type="match status" value="1"/>
</dbReference>
<organism evidence="3 4">
    <name type="scientific">Amycolatopsis balhimycina DSM 5908</name>
    <dbReference type="NCBI Taxonomy" id="1081091"/>
    <lineage>
        <taxon>Bacteria</taxon>
        <taxon>Bacillati</taxon>
        <taxon>Actinomycetota</taxon>
        <taxon>Actinomycetes</taxon>
        <taxon>Pseudonocardiales</taxon>
        <taxon>Pseudonocardiaceae</taxon>
        <taxon>Amycolatopsis</taxon>
    </lineage>
</organism>
<keyword evidence="1" id="KW-0472">Membrane</keyword>
<dbReference type="InterPro" id="IPR036938">
    <property type="entry name" value="PAP2/HPO_sf"/>
</dbReference>
<dbReference type="Pfam" id="PF01569">
    <property type="entry name" value="PAP2"/>
    <property type="match status" value="1"/>
</dbReference>
<reference evidence="3 4" key="1">
    <citation type="submission" date="2018-05" db="EMBL/GenBank/DDBJ databases">
        <title>Evolution of GPA BGCs.</title>
        <authorList>
            <person name="Waglechner N."/>
            <person name="Wright G.D."/>
        </authorList>
    </citation>
    <scope>NUCLEOTIDE SEQUENCE [LARGE SCALE GENOMIC DNA]</scope>
    <source>
        <strain evidence="3 4">DSM 5908</strain>
    </source>
</reference>
<dbReference type="AlphaFoldDB" id="A0A428VWK0"/>
<dbReference type="EMBL" id="QHHU01000113">
    <property type="protein sequence ID" value="RSM35206.1"/>
    <property type="molecule type" value="Genomic_DNA"/>
</dbReference>
<dbReference type="Proteomes" id="UP000286716">
    <property type="component" value="Unassembled WGS sequence"/>
</dbReference>
<feature type="transmembrane region" description="Helical" evidence="1">
    <location>
        <begin position="74"/>
        <end position="92"/>
    </location>
</feature>